<keyword evidence="15" id="KW-1185">Reference proteome</keyword>
<keyword evidence="9" id="KW-0238">DNA-binding</keyword>
<dbReference type="GO" id="GO:0051539">
    <property type="term" value="F:4 iron, 4 sulfur cluster binding"/>
    <property type="evidence" value="ECO:0007669"/>
    <property type="project" value="UniProtKB-KW"/>
</dbReference>
<keyword evidence="11" id="KW-0804">Transcription</keyword>
<organism evidence="14 15">
    <name type="scientific">Pseudonocardia ammonioxydans</name>
    <dbReference type="NCBI Taxonomy" id="260086"/>
    <lineage>
        <taxon>Bacteria</taxon>
        <taxon>Bacillati</taxon>
        <taxon>Actinomycetota</taxon>
        <taxon>Actinomycetes</taxon>
        <taxon>Pseudonocardiales</taxon>
        <taxon>Pseudonocardiaceae</taxon>
        <taxon>Pseudonocardia</taxon>
    </lineage>
</organism>
<evidence type="ECO:0000313" key="14">
    <source>
        <dbReference type="EMBL" id="SFO37789.1"/>
    </source>
</evidence>
<dbReference type="AlphaFoldDB" id="A0A1I5GPE2"/>
<evidence type="ECO:0000256" key="7">
    <source>
        <dbReference type="ARBA" id="ARBA00023014"/>
    </source>
</evidence>
<feature type="region of interest" description="Disordered" evidence="12">
    <location>
        <begin position="1"/>
        <end position="26"/>
    </location>
</feature>
<keyword evidence="7" id="KW-0411">Iron-sulfur</keyword>
<dbReference type="PANTHER" id="PTHR38839">
    <property type="entry name" value="TRANSCRIPTIONAL REGULATOR WHID-RELATED"/>
    <property type="match status" value="1"/>
</dbReference>
<dbReference type="PROSITE" id="PS51674">
    <property type="entry name" value="4FE4S_WBL"/>
    <property type="match status" value="1"/>
</dbReference>
<evidence type="ECO:0000256" key="3">
    <source>
        <dbReference type="ARBA" id="ARBA00006597"/>
    </source>
</evidence>
<evidence type="ECO:0000256" key="12">
    <source>
        <dbReference type="SAM" id="MobiDB-lite"/>
    </source>
</evidence>
<dbReference type="RefSeq" id="WP_425439210.1">
    <property type="nucleotide sequence ID" value="NZ_FOUY01000049.1"/>
</dbReference>
<evidence type="ECO:0000313" key="15">
    <source>
        <dbReference type="Proteomes" id="UP000199614"/>
    </source>
</evidence>
<evidence type="ECO:0000259" key="13">
    <source>
        <dbReference type="PROSITE" id="PS51674"/>
    </source>
</evidence>
<dbReference type="GO" id="GO:0003677">
    <property type="term" value="F:DNA binding"/>
    <property type="evidence" value="ECO:0007669"/>
    <property type="project" value="UniProtKB-KW"/>
</dbReference>
<dbReference type="Pfam" id="PF02467">
    <property type="entry name" value="Whib"/>
    <property type="match status" value="1"/>
</dbReference>
<accession>A0A1I5GPE2</accession>
<dbReference type="GO" id="GO:0046872">
    <property type="term" value="F:metal ion binding"/>
    <property type="evidence" value="ECO:0007669"/>
    <property type="project" value="UniProtKB-KW"/>
</dbReference>
<keyword evidence="4" id="KW-0004">4Fe-4S</keyword>
<reference evidence="14 15" key="1">
    <citation type="submission" date="2016-10" db="EMBL/GenBank/DDBJ databases">
        <authorList>
            <person name="de Groot N.N."/>
        </authorList>
    </citation>
    <scope>NUCLEOTIDE SEQUENCE [LARGE SCALE GENOMIC DNA]</scope>
    <source>
        <strain evidence="14 15">CGMCC 4.1877</strain>
    </source>
</reference>
<comment type="cofactor">
    <cofactor evidence="1">
        <name>[4Fe-4S] cluster</name>
        <dbReference type="ChEBI" id="CHEBI:49883"/>
    </cofactor>
</comment>
<evidence type="ECO:0000256" key="5">
    <source>
        <dbReference type="ARBA" id="ARBA00022723"/>
    </source>
</evidence>
<dbReference type="STRING" id="260086.SAMN05216207_104914"/>
<evidence type="ECO:0000256" key="1">
    <source>
        <dbReference type="ARBA" id="ARBA00001966"/>
    </source>
</evidence>
<dbReference type="GO" id="GO:0005737">
    <property type="term" value="C:cytoplasm"/>
    <property type="evidence" value="ECO:0007669"/>
    <property type="project" value="UniProtKB-SubCell"/>
</dbReference>
<proteinExistence type="inferred from homology"/>
<evidence type="ECO:0000256" key="2">
    <source>
        <dbReference type="ARBA" id="ARBA00004496"/>
    </source>
</evidence>
<gene>
    <name evidence="14" type="ORF">SAMN05216207_104914</name>
</gene>
<dbReference type="GO" id="GO:0045892">
    <property type="term" value="P:negative regulation of DNA-templated transcription"/>
    <property type="evidence" value="ECO:0007669"/>
    <property type="project" value="TreeGrafter"/>
</dbReference>
<dbReference type="EMBL" id="FOUY01000049">
    <property type="protein sequence ID" value="SFO37789.1"/>
    <property type="molecule type" value="Genomic_DNA"/>
</dbReference>
<dbReference type="InterPro" id="IPR034768">
    <property type="entry name" value="4FE4S_WBL"/>
</dbReference>
<evidence type="ECO:0000256" key="11">
    <source>
        <dbReference type="ARBA" id="ARBA00023163"/>
    </source>
</evidence>
<keyword evidence="8" id="KW-0805">Transcription regulation</keyword>
<evidence type="ECO:0000256" key="4">
    <source>
        <dbReference type="ARBA" id="ARBA00022485"/>
    </source>
</evidence>
<evidence type="ECO:0000256" key="6">
    <source>
        <dbReference type="ARBA" id="ARBA00023004"/>
    </source>
</evidence>
<evidence type="ECO:0000256" key="9">
    <source>
        <dbReference type="ARBA" id="ARBA00023125"/>
    </source>
</evidence>
<dbReference type="InterPro" id="IPR003482">
    <property type="entry name" value="Whib"/>
</dbReference>
<dbReference type="GO" id="GO:0045454">
    <property type="term" value="P:cell redox homeostasis"/>
    <property type="evidence" value="ECO:0007669"/>
    <property type="project" value="TreeGrafter"/>
</dbReference>
<dbReference type="Proteomes" id="UP000199614">
    <property type="component" value="Unassembled WGS sequence"/>
</dbReference>
<keyword evidence="6" id="KW-0408">Iron</keyword>
<dbReference type="GO" id="GO:0047134">
    <property type="term" value="F:protein-disulfide reductase [NAD(P)H] activity"/>
    <property type="evidence" value="ECO:0007669"/>
    <property type="project" value="TreeGrafter"/>
</dbReference>
<sequence length="113" mass="12014">MTTGAPGQPSLRLVPRADTTTPSASPRWREDAACIGLDTELFFPVGYDVESTETPRRVCRGCPVRAECLADVLAVEDPARRFGISGGTTPSERRVLHRAGLTFSTPAIGGDVA</sequence>
<keyword evidence="5" id="KW-0479">Metal-binding</keyword>
<name>A0A1I5GPE2_PSUAM</name>
<keyword evidence="10" id="KW-1015">Disulfide bond</keyword>
<comment type="subcellular location">
    <subcellularLocation>
        <location evidence="2">Cytoplasm</location>
    </subcellularLocation>
</comment>
<feature type="domain" description="4Fe-4S Wbl-type" evidence="13">
    <location>
        <begin position="33"/>
        <end position="95"/>
    </location>
</feature>
<evidence type="ECO:0000256" key="8">
    <source>
        <dbReference type="ARBA" id="ARBA00023015"/>
    </source>
</evidence>
<evidence type="ECO:0000256" key="10">
    <source>
        <dbReference type="ARBA" id="ARBA00023157"/>
    </source>
</evidence>
<comment type="similarity">
    <text evidence="3">Belongs to the WhiB family.</text>
</comment>
<protein>
    <submittedName>
        <fullName evidence="14">Transcription factor WhiB</fullName>
    </submittedName>
</protein>